<keyword evidence="6" id="KW-0697">Rotamase</keyword>
<dbReference type="STRING" id="578462.A0A0L0SJX0"/>
<feature type="repeat" description="TPR" evidence="8">
    <location>
        <begin position="341"/>
        <end position="374"/>
    </location>
</feature>
<dbReference type="Proteomes" id="UP000054350">
    <property type="component" value="Unassembled WGS sequence"/>
</dbReference>
<sequence>MSATIRRPVPWMYYADRTTDTNSSSSSSSGSKMVATATSTNPRTYFDFALGGQPLGRVVFELYDTDVPKTAENFRALCTGEKGIGKAGKPLHYKGATFHRVIKNFMIQGGDFTAGNGTGGESIYGEKFEDEAFVHTHDQPFLLSMANAGPNTNGSQFFVTTTLTPHLDNKHVVFGRVVQGKNIIRTVEYTTTGASDKPLRDVVIADCGELTGAALAESVASDGKFEWAGPVGEGDNSPDFPEDLGGDKLTAATVVPLAADLRARGNAAFKAADYVAASRAYAKAERYLDAVSDKTEAVTAAKIPCVLNRAMCALKLAQFAEAAAAAESVLGLPGLAVADQTKAHFRAGCAYAALKNSEKAVKHLEAARRLAPEDKAIQRELAAVAKAEADRKAKERQMYSRMFA</sequence>
<dbReference type="PROSITE" id="PS50005">
    <property type="entry name" value="TPR"/>
    <property type="match status" value="1"/>
</dbReference>
<evidence type="ECO:0000259" key="9">
    <source>
        <dbReference type="PROSITE" id="PS50072"/>
    </source>
</evidence>
<dbReference type="InterPro" id="IPR020892">
    <property type="entry name" value="Cyclophilin-type_PPIase_CS"/>
</dbReference>
<comment type="catalytic activity">
    <reaction evidence="1">
        <text>[protein]-peptidylproline (omega=180) = [protein]-peptidylproline (omega=0)</text>
        <dbReference type="Rhea" id="RHEA:16237"/>
        <dbReference type="Rhea" id="RHEA-COMP:10747"/>
        <dbReference type="Rhea" id="RHEA-COMP:10748"/>
        <dbReference type="ChEBI" id="CHEBI:83833"/>
        <dbReference type="ChEBI" id="CHEBI:83834"/>
        <dbReference type="EC" id="5.2.1.8"/>
    </reaction>
</comment>
<dbReference type="GO" id="GO:0016018">
    <property type="term" value="F:cyclosporin A binding"/>
    <property type="evidence" value="ECO:0007669"/>
    <property type="project" value="TreeGrafter"/>
</dbReference>
<dbReference type="GO" id="GO:0005737">
    <property type="term" value="C:cytoplasm"/>
    <property type="evidence" value="ECO:0007669"/>
    <property type="project" value="TreeGrafter"/>
</dbReference>
<keyword evidence="11" id="KW-1185">Reference proteome</keyword>
<dbReference type="InterPro" id="IPR019734">
    <property type="entry name" value="TPR_rpt"/>
</dbReference>
<dbReference type="InterPro" id="IPR013105">
    <property type="entry name" value="TPR_2"/>
</dbReference>
<dbReference type="SUPFAM" id="SSF50891">
    <property type="entry name" value="Cyclophilin-like"/>
    <property type="match status" value="1"/>
</dbReference>
<evidence type="ECO:0000313" key="10">
    <source>
        <dbReference type="EMBL" id="KNE62729.1"/>
    </source>
</evidence>
<evidence type="ECO:0000256" key="1">
    <source>
        <dbReference type="ARBA" id="ARBA00000971"/>
    </source>
</evidence>
<dbReference type="VEuPathDB" id="FungiDB:AMAG_07915"/>
<dbReference type="CDD" id="cd01926">
    <property type="entry name" value="cyclophilin_ABH_like"/>
    <property type="match status" value="1"/>
</dbReference>
<evidence type="ECO:0000256" key="4">
    <source>
        <dbReference type="ARBA" id="ARBA00022737"/>
    </source>
</evidence>
<evidence type="ECO:0000256" key="3">
    <source>
        <dbReference type="ARBA" id="ARBA00013194"/>
    </source>
</evidence>
<evidence type="ECO:0000256" key="2">
    <source>
        <dbReference type="ARBA" id="ARBA00002388"/>
    </source>
</evidence>
<dbReference type="GO" id="GO:0006457">
    <property type="term" value="P:protein folding"/>
    <property type="evidence" value="ECO:0007669"/>
    <property type="project" value="InterPro"/>
</dbReference>
<dbReference type="Pfam" id="PF00160">
    <property type="entry name" value="Pro_isomerase"/>
    <property type="match status" value="1"/>
</dbReference>
<dbReference type="Gene3D" id="1.25.40.10">
    <property type="entry name" value="Tetratricopeptide repeat domain"/>
    <property type="match status" value="1"/>
</dbReference>
<feature type="domain" description="PPIase cyclophilin-type" evidence="9">
    <location>
        <begin position="45"/>
        <end position="209"/>
    </location>
</feature>
<keyword evidence="4" id="KW-0677">Repeat</keyword>
<dbReference type="FunFam" id="2.40.100.10:FF:000022">
    <property type="entry name" value="Peptidyl-prolyl cis-trans isomerase CYP95"/>
    <property type="match status" value="1"/>
</dbReference>
<dbReference type="GO" id="GO:0003755">
    <property type="term" value="F:peptidyl-prolyl cis-trans isomerase activity"/>
    <property type="evidence" value="ECO:0007669"/>
    <property type="project" value="UniProtKB-KW"/>
</dbReference>
<dbReference type="EC" id="5.2.1.8" evidence="3"/>
<dbReference type="PANTHER" id="PTHR11071:SF561">
    <property type="entry name" value="PEPTIDYL-PROLYL CIS-TRANS ISOMERASE D-RELATED"/>
    <property type="match status" value="1"/>
</dbReference>
<reference evidence="10 11" key="1">
    <citation type="submission" date="2009-11" db="EMBL/GenBank/DDBJ databases">
        <title>Annotation of Allomyces macrogynus ATCC 38327.</title>
        <authorList>
            <consortium name="The Broad Institute Genome Sequencing Platform"/>
            <person name="Russ C."/>
            <person name="Cuomo C."/>
            <person name="Burger G."/>
            <person name="Gray M.W."/>
            <person name="Holland P.W.H."/>
            <person name="King N."/>
            <person name="Lang F.B.F."/>
            <person name="Roger A.J."/>
            <person name="Ruiz-Trillo I."/>
            <person name="Young S.K."/>
            <person name="Zeng Q."/>
            <person name="Gargeya S."/>
            <person name="Fitzgerald M."/>
            <person name="Haas B."/>
            <person name="Abouelleil A."/>
            <person name="Alvarado L."/>
            <person name="Arachchi H.M."/>
            <person name="Berlin A."/>
            <person name="Chapman S.B."/>
            <person name="Gearin G."/>
            <person name="Goldberg J."/>
            <person name="Griggs A."/>
            <person name="Gujja S."/>
            <person name="Hansen M."/>
            <person name="Heiman D."/>
            <person name="Howarth C."/>
            <person name="Larimer J."/>
            <person name="Lui A."/>
            <person name="MacDonald P.J.P."/>
            <person name="McCowen C."/>
            <person name="Montmayeur A."/>
            <person name="Murphy C."/>
            <person name="Neiman D."/>
            <person name="Pearson M."/>
            <person name="Priest M."/>
            <person name="Roberts A."/>
            <person name="Saif S."/>
            <person name="Shea T."/>
            <person name="Sisk P."/>
            <person name="Stolte C."/>
            <person name="Sykes S."/>
            <person name="Wortman J."/>
            <person name="Nusbaum C."/>
            <person name="Birren B."/>
        </authorList>
    </citation>
    <scope>NUCLEOTIDE SEQUENCE [LARGE SCALE GENOMIC DNA]</scope>
    <source>
        <strain evidence="10 11">ATCC 38327</strain>
    </source>
</reference>
<proteinExistence type="predicted"/>
<protein>
    <recommendedName>
        <fullName evidence="3">peptidylprolyl isomerase</fullName>
        <ecNumber evidence="3">5.2.1.8</ecNumber>
    </recommendedName>
</protein>
<dbReference type="InterPro" id="IPR011990">
    <property type="entry name" value="TPR-like_helical_dom_sf"/>
</dbReference>
<evidence type="ECO:0000313" key="11">
    <source>
        <dbReference type="Proteomes" id="UP000054350"/>
    </source>
</evidence>
<name>A0A0L0SJX0_ALLM3</name>
<evidence type="ECO:0000256" key="5">
    <source>
        <dbReference type="ARBA" id="ARBA00022803"/>
    </source>
</evidence>
<dbReference type="Pfam" id="PF07719">
    <property type="entry name" value="TPR_2"/>
    <property type="match status" value="1"/>
</dbReference>
<evidence type="ECO:0000256" key="8">
    <source>
        <dbReference type="PROSITE-ProRule" id="PRU00339"/>
    </source>
</evidence>
<organism evidence="10 11">
    <name type="scientific">Allomyces macrogynus (strain ATCC 38327)</name>
    <name type="common">Allomyces javanicus var. macrogynus</name>
    <dbReference type="NCBI Taxonomy" id="578462"/>
    <lineage>
        <taxon>Eukaryota</taxon>
        <taxon>Fungi</taxon>
        <taxon>Fungi incertae sedis</taxon>
        <taxon>Blastocladiomycota</taxon>
        <taxon>Blastocladiomycetes</taxon>
        <taxon>Blastocladiales</taxon>
        <taxon>Blastocladiaceae</taxon>
        <taxon>Allomyces</taxon>
    </lineage>
</organism>
<dbReference type="EMBL" id="GG745340">
    <property type="protein sequence ID" value="KNE62729.1"/>
    <property type="molecule type" value="Genomic_DNA"/>
</dbReference>
<dbReference type="Gene3D" id="2.40.100.10">
    <property type="entry name" value="Cyclophilin-like"/>
    <property type="match status" value="1"/>
</dbReference>
<comment type="function">
    <text evidence="2">PPIases accelerate the folding of proteins. It catalyzes the cis-trans isomerization of proline imidic peptide bonds in oligopeptides.</text>
</comment>
<dbReference type="PROSITE" id="PS50072">
    <property type="entry name" value="CSA_PPIASE_2"/>
    <property type="match status" value="1"/>
</dbReference>
<keyword evidence="5 8" id="KW-0802">TPR repeat</keyword>
<gene>
    <name evidence="10" type="ORF">AMAG_07915</name>
</gene>
<dbReference type="AlphaFoldDB" id="A0A0L0SJX0"/>
<evidence type="ECO:0000256" key="6">
    <source>
        <dbReference type="ARBA" id="ARBA00023110"/>
    </source>
</evidence>
<dbReference type="OMA" id="EMEQNCN"/>
<dbReference type="OrthoDB" id="407558at2759"/>
<dbReference type="InterPro" id="IPR029000">
    <property type="entry name" value="Cyclophilin-like_dom_sf"/>
</dbReference>
<dbReference type="PROSITE" id="PS00170">
    <property type="entry name" value="CSA_PPIASE_1"/>
    <property type="match status" value="1"/>
</dbReference>
<dbReference type="PANTHER" id="PTHR11071">
    <property type="entry name" value="PEPTIDYL-PROLYL CIS-TRANS ISOMERASE"/>
    <property type="match status" value="1"/>
</dbReference>
<dbReference type="SMART" id="SM00028">
    <property type="entry name" value="TPR"/>
    <property type="match status" value="3"/>
</dbReference>
<evidence type="ECO:0000256" key="7">
    <source>
        <dbReference type="ARBA" id="ARBA00023235"/>
    </source>
</evidence>
<dbReference type="InterPro" id="IPR002130">
    <property type="entry name" value="Cyclophilin-type_PPIase_dom"/>
</dbReference>
<accession>A0A0L0SJX0</accession>
<reference evidence="11" key="2">
    <citation type="submission" date="2009-11" db="EMBL/GenBank/DDBJ databases">
        <title>The Genome Sequence of Allomyces macrogynus strain ATCC 38327.</title>
        <authorList>
            <consortium name="The Broad Institute Genome Sequencing Platform"/>
            <person name="Russ C."/>
            <person name="Cuomo C."/>
            <person name="Shea T."/>
            <person name="Young S.K."/>
            <person name="Zeng Q."/>
            <person name="Koehrsen M."/>
            <person name="Haas B."/>
            <person name="Borodovsky M."/>
            <person name="Guigo R."/>
            <person name="Alvarado L."/>
            <person name="Berlin A."/>
            <person name="Borenstein D."/>
            <person name="Chen Z."/>
            <person name="Engels R."/>
            <person name="Freedman E."/>
            <person name="Gellesch M."/>
            <person name="Goldberg J."/>
            <person name="Griggs A."/>
            <person name="Gujja S."/>
            <person name="Heiman D."/>
            <person name="Hepburn T."/>
            <person name="Howarth C."/>
            <person name="Jen D."/>
            <person name="Larson L."/>
            <person name="Lewis B."/>
            <person name="Mehta T."/>
            <person name="Park D."/>
            <person name="Pearson M."/>
            <person name="Roberts A."/>
            <person name="Saif S."/>
            <person name="Shenoy N."/>
            <person name="Sisk P."/>
            <person name="Stolte C."/>
            <person name="Sykes S."/>
            <person name="Walk T."/>
            <person name="White J."/>
            <person name="Yandava C."/>
            <person name="Burger G."/>
            <person name="Gray M.W."/>
            <person name="Holland P.W.H."/>
            <person name="King N."/>
            <person name="Lang F.B.F."/>
            <person name="Roger A.J."/>
            <person name="Ruiz-Trillo I."/>
            <person name="Lander E."/>
            <person name="Nusbaum C."/>
        </authorList>
    </citation>
    <scope>NUCLEOTIDE SEQUENCE [LARGE SCALE GENOMIC DNA]</scope>
    <source>
        <strain evidence="11">ATCC 38327</strain>
    </source>
</reference>
<dbReference type="SUPFAM" id="SSF48452">
    <property type="entry name" value="TPR-like"/>
    <property type="match status" value="1"/>
</dbReference>
<dbReference type="eggNOG" id="KOG0546">
    <property type="taxonomic scope" value="Eukaryota"/>
</dbReference>
<dbReference type="PRINTS" id="PR00153">
    <property type="entry name" value="CSAPPISMRASE"/>
</dbReference>
<keyword evidence="7" id="KW-0413">Isomerase</keyword>